<organism evidence="2 3">
    <name type="scientific">Chelydra serpentina</name>
    <name type="common">Snapping turtle</name>
    <name type="synonym">Testudo serpentina</name>
    <dbReference type="NCBI Taxonomy" id="8475"/>
    <lineage>
        <taxon>Eukaryota</taxon>
        <taxon>Metazoa</taxon>
        <taxon>Chordata</taxon>
        <taxon>Craniata</taxon>
        <taxon>Vertebrata</taxon>
        <taxon>Euteleostomi</taxon>
        <taxon>Archelosauria</taxon>
        <taxon>Testudinata</taxon>
        <taxon>Testudines</taxon>
        <taxon>Cryptodira</taxon>
        <taxon>Durocryptodira</taxon>
        <taxon>Americhelydia</taxon>
        <taxon>Chelydroidea</taxon>
        <taxon>Chelydridae</taxon>
        <taxon>Chelydra</taxon>
    </lineage>
</organism>
<accession>A0A8T1TFS0</accession>
<feature type="transmembrane region" description="Helical" evidence="1">
    <location>
        <begin position="27"/>
        <end position="45"/>
    </location>
</feature>
<evidence type="ECO:0000256" key="1">
    <source>
        <dbReference type="SAM" id="Phobius"/>
    </source>
</evidence>
<protein>
    <submittedName>
        <fullName evidence="2">Uncharacterized protein</fullName>
    </submittedName>
</protein>
<keyword evidence="1" id="KW-0812">Transmembrane</keyword>
<keyword evidence="1" id="KW-1133">Transmembrane helix</keyword>
<sequence length="139" mass="16134">LSFFIFILQNGKCTCDGVPHEDLHVKWLSILISFSLCILSHLLAVRGYRNSKINMVMSDWKIMLKSMSVHRRRKQHVQTHVAALQFAKRHSIKVCFDKQASENIRKWQEVLQILFDTVKTLASLGLPFHGHHEVLETNN</sequence>
<dbReference type="EMBL" id="JAHGAV010000010">
    <property type="protein sequence ID" value="KAG6939643.1"/>
    <property type="molecule type" value="Genomic_DNA"/>
</dbReference>
<name>A0A8T1TFS0_CHESE</name>
<evidence type="ECO:0000313" key="3">
    <source>
        <dbReference type="Proteomes" id="UP000765507"/>
    </source>
</evidence>
<dbReference type="Proteomes" id="UP000765507">
    <property type="component" value="Unassembled WGS sequence"/>
</dbReference>
<feature type="non-terminal residue" evidence="2">
    <location>
        <position position="1"/>
    </location>
</feature>
<keyword evidence="1" id="KW-0472">Membrane</keyword>
<dbReference type="OrthoDB" id="6605323at2759"/>
<evidence type="ECO:0000313" key="2">
    <source>
        <dbReference type="EMBL" id="KAG6939643.1"/>
    </source>
</evidence>
<reference evidence="2 3" key="1">
    <citation type="journal article" date="2020" name="G3 (Bethesda)">
        <title>Draft Genome of the Common Snapping Turtle, Chelydra serpentina, a Model for Phenotypic Plasticity in Reptiles.</title>
        <authorList>
            <person name="Das D."/>
            <person name="Singh S.K."/>
            <person name="Bierstedt J."/>
            <person name="Erickson A."/>
            <person name="Galli G.L.J."/>
            <person name="Crossley D.A. 2nd"/>
            <person name="Rhen T."/>
        </authorList>
    </citation>
    <scope>NUCLEOTIDE SEQUENCE [LARGE SCALE GENOMIC DNA]</scope>
    <source>
        <strain evidence="2">KW</strain>
    </source>
</reference>
<dbReference type="AlphaFoldDB" id="A0A8T1TFS0"/>
<feature type="non-terminal residue" evidence="2">
    <location>
        <position position="139"/>
    </location>
</feature>
<proteinExistence type="predicted"/>
<keyword evidence="3" id="KW-1185">Reference proteome</keyword>
<comment type="caution">
    <text evidence="2">The sequence shown here is derived from an EMBL/GenBank/DDBJ whole genome shotgun (WGS) entry which is preliminary data.</text>
</comment>
<gene>
    <name evidence="2" type="ORF">G0U57_000796</name>
</gene>